<accession>A0A183JW18</accession>
<keyword evidence="2" id="KW-1185">Reference proteome</keyword>
<evidence type="ECO:0000313" key="3">
    <source>
        <dbReference type="WBParaSite" id="SCUD_0000691301-mRNA-1"/>
    </source>
</evidence>
<dbReference type="Proteomes" id="UP000279833">
    <property type="component" value="Unassembled WGS sequence"/>
</dbReference>
<reference evidence="1 2" key="2">
    <citation type="submission" date="2018-11" db="EMBL/GenBank/DDBJ databases">
        <authorList>
            <consortium name="Pathogen Informatics"/>
        </authorList>
    </citation>
    <scope>NUCLEOTIDE SEQUENCE [LARGE SCALE GENOMIC DNA]</scope>
    <source>
        <strain evidence="1">Dakar</strain>
        <strain evidence="2">Dakar, Senegal</strain>
    </source>
</reference>
<organism evidence="3">
    <name type="scientific">Schistosoma curassoni</name>
    <dbReference type="NCBI Taxonomy" id="6186"/>
    <lineage>
        <taxon>Eukaryota</taxon>
        <taxon>Metazoa</taxon>
        <taxon>Spiralia</taxon>
        <taxon>Lophotrochozoa</taxon>
        <taxon>Platyhelminthes</taxon>
        <taxon>Trematoda</taxon>
        <taxon>Digenea</taxon>
        <taxon>Strigeidida</taxon>
        <taxon>Schistosomatoidea</taxon>
        <taxon>Schistosomatidae</taxon>
        <taxon>Schistosoma</taxon>
    </lineage>
</organism>
<sequence>MPNCSFQNVRTACVNYEAVNELDIHSMKISNTLLSRRDGAQSQGQSNLRSFNSDSYSRVNMKGISTRNYKANHKGEMKFGKCLSCGKFHSCNSCAFRNAKCLKCCKIGNIQSVCKANAHFASSSTKSCNLNLNNSDVSSDHSSLSIISKGNVNIQKRLYTSLGSFHDFIVGTGSIESIISFKNLKALDPNVVLAKQDCQYWV</sequence>
<protein>
    <submittedName>
        <fullName evidence="3">Gag-Pol polyprotein</fullName>
    </submittedName>
</protein>
<gene>
    <name evidence="1" type="ORF">SCUD_LOCUS6913</name>
</gene>
<proteinExistence type="predicted"/>
<evidence type="ECO:0000313" key="2">
    <source>
        <dbReference type="Proteomes" id="UP000279833"/>
    </source>
</evidence>
<reference evidence="3" key="1">
    <citation type="submission" date="2016-06" db="UniProtKB">
        <authorList>
            <consortium name="WormBaseParasite"/>
        </authorList>
    </citation>
    <scope>IDENTIFICATION</scope>
</reference>
<dbReference type="AlphaFoldDB" id="A0A183JW18"/>
<dbReference type="EMBL" id="UZAK01018562">
    <property type="protein sequence ID" value="VDP09175.1"/>
    <property type="molecule type" value="Genomic_DNA"/>
</dbReference>
<name>A0A183JW18_9TREM</name>
<dbReference type="WBParaSite" id="SCUD_0000691301-mRNA-1">
    <property type="protein sequence ID" value="SCUD_0000691301-mRNA-1"/>
    <property type="gene ID" value="SCUD_0000691301"/>
</dbReference>
<evidence type="ECO:0000313" key="1">
    <source>
        <dbReference type="EMBL" id="VDP09175.1"/>
    </source>
</evidence>